<feature type="non-terminal residue" evidence="4">
    <location>
        <position position="116"/>
    </location>
</feature>
<comment type="similarity">
    <text evidence="1">Belongs to the peptidase S33 family.</text>
</comment>
<evidence type="ECO:0000256" key="1">
    <source>
        <dbReference type="ARBA" id="ARBA00010088"/>
    </source>
</evidence>
<dbReference type="PANTHER" id="PTHR43433:SF5">
    <property type="entry name" value="AB HYDROLASE-1 DOMAIN-CONTAINING PROTEIN"/>
    <property type="match status" value="1"/>
</dbReference>
<dbReference type="GO" id="GO:0006508">
    <property type="term" value="P:proteolysis"/>
    <property type="evidence" value="ECO:0007669"/>
    <property type="project" value="InterPro"/>
</dbReference>
<evidence type="ECO:0000313" key="4">
    <source>
        <dbReference type="EMBL" id="SVE02009.1"/>
    </source>
</evidence>
<organism evidence="4">
    <name type="scientific">marine metagenome</name>
    <dbReference type="NCBI Taxonomy" id="408172"/>
    <lineage>
        <taxon>unclassified sequences</taxon>
        <taxon>metagenomes</taxon>
        <taxon>ecological metagenomes</taxon>
    </lineage>
</organism>
<evidence type="ECO:0000259" key="3">
    <source>
        <dbReference type="Pfam" id="PF00561"/>
    </source>
</evidence>
<protein>
    <recommendedName>
        <fullName evidence="3">AB hydrolase-1 domain-containing protein</fullName>
    </recommendedName>
</protein>
<dbReference type="EMBL" id="UINC01188676">
    <property type="protein sequence ID" value="SVE02009.1"/>
    <property type="molecule type" value="Genomic_DNA"/>
</dbReference>
<dbReference type="AlphaFoldDB" id="A0A383A349"/>
<dbReference type="Pfam" id="PF00561">
    <property type="entry name" value="Abhydrolase_1"/>
    <property type="match status" value="1"/>
</dbReference>
<proteinExistence type="inferred from homology"/>
<dbReference type="SUPFAM" id="SSF53474">
    <property type="entry name" value="alpha/beta-Hydrolases"/>
    <property type="match status" value="1"/>
</dbReference>
<sequence length="116" mass="12471">MTIVDTPRLRFYVEEMGGGAPVLFINGTGGDLRVKPSVMDGPLPSHRHVIAYDQRGLGQTEKPEGPYTMADYGDDAAALLTTMGHDQVGIVGVSFGGMVAQHLAIRHPDRITKLVL</sequence>
<gene>
    <name evidence="4" type="ORF">METZ01_LOCUS454863</name>
</gene>
<dbReference type="InterPro" id="IPR029058">
    <property type="entry name" value="AB_hydrolase_fold"/>
</dbReference>
<dbReference type="PRINTS" id="PR00793">
    <property type="entry name" value="PROAMNOPTASE"/>
</dbReference>
<dbReference type="Gene3D" id="3.40.50.1820">
    <property type="entry name" value="alpha/beta hydrolase"/>
    <property type="match status" value="1"/>
</dbReference>
<keyword evidence="2" id="KW-0378">Hydrolase</keyword>
<dbReference type="InterPro" id="IPR002410">
    <property type="entry name" value="Peptidase_S33"/>
</dbReference>
<dbReference type="GO" id="GO:0008233">
    <property type="term" value="F:peptidase activity"/>
    <property type="evidence" value="ECO:0007669"/>
    <property type="project" value="InterPro"/>
</dbReference>
<dbReference type="PRINTS" id="PR00111">
    <property type="entry name" value="ABHYDROLASE"/>
</dbReference>
<accession>A0A383A349</accession>
<dbReference type="PANTHER" id="PTHR43433">
    <property type="entry name" value="HYDROLASE, ALPHA/BETA FOLD FAMILY PROTEIN"/>
    <property type="match status" value="1"/>
</dbReference>
<evidence type="ECO:0000256" key="2">
    <source>
        <dbReference type="ARBA" id="ARBA00022801"/>
    </source>
</evidence>
<dbReference type="InterPro" id="IPR050471">
    <property type="entry name" value="AB_hydrolase"/>
</dbReference>
<dbReference type="GO" id="GO:0046503">
    <property type="term" value="P:glycerolipid catabolic process"/>
    <property type="evidence" value="ECO:0007669"/>
    <property type="project" value="TreeGrafter"/>
</dbReference>
<name>A0A383A349_9ZZZZ</name>
<dbReference type="GO" id="GO:0004806">
    <property type="term" value="F:triacylglycerol lipase activity"/>
    <property type="evidence" value="ECO:0007669"/>
    <property type="project" value="TreeGrafter"/>
</dbReference>
<feature type="domain" description="AB hydrolase-1" evidence="3">
    <location>
        <begin position="21"/>
        <end position="116"/>
    </location>
</feature>
<reference evidence="4" key="1">
    <citation type="submission" date="2018-05" db="EMBL/GenBank/DDBJ databases">
        <authorList>
            <person name="Lanie J.A."/>
            <person name="Ng W.-L."/>
            <person name="Kazmierczak K.M."/>
            <person name="Andrzejewski T.M."/>
            <person name="Davidsen T.M."/>
            <person name="Wayne K.J."/>
            <person name="Tettelin H."/>
            <person name="Glass J.I."/>
            <person name="Rusch D."/>
            <person name="Podicherti R."/>
            <person name="Tsui H.-C.T."/>
            <person name="Winkler M.E."/>
        </authorList>
    </citation>
    <scope>NUCLEOTIDE SEQUENCE</scope>
</reference>
<dbReference type="InterPro" id="IPR000073">
    <property type="entry name" value="AB_hydrolase_1"/>
</dbReference>